<keyword evidence="4" id="KW-0067">ATP-binding</keyword>
<dbReference type="PANTHER" id="PTHR23077:SF171">
    <property type="entry name" value="NUCLEAR VALOSIN-CONTAINING PROTEIN-LIKE"/>
    <property type="match status" value="1"/>
</dbReference>
<dbReference type="GO" id="GO:0097352">
    <property type="term" value="P:autophagosome maturation"/>
    <property type="evidence" value="ECO:0007669"/>
    <property type="project" value="TreeGrafter"/>
</dbReference>
<keyword evidence="2" id="KW-0677">Repeat</keyword>
<protein>
    <submittedName>
        <fullName evidence="6">CDC48</fullName>
    </submittedName>
</protein>
<organism evidence="6 7">
    <name type="scientific">Hepatospora eriocheir</name>
    <dbReference type="NCBI Taxonomy" id="1081669"/>
    <lineage>
        <taxon>Eukaryota</taxon>
        <taxon>Fungi</taxon>
        <taxon>Fungi incertae sedis</taxon>
        <taxon>Microsporidia</taxon>
        <taxon>Hepatosporidae</taxon>
        <taxon>Hepatospora</taxon>
    </lineage>
</organism>
<dbReference type="Gene3D" id="2.40.40.20">
    <property type="match status" value="1"/>
</dbReference>
<evidence type="ECO:0000313" key="6">
    <source>
        <dbReference type="EMBL" id="ORD97121.1"/>
    </source>
</evidence>
<dbReference type="InterPro" id="IPR029067">
    <property type="entry name" value="CDC48_domain_2-like_sf"/>
</dbReference>
<dbReference type="FunFam" id="1.10.8.60:FF:000057">
    <property type="entry name" value="AAA family ATPase, CDC48 subfamily"/>
    <property type="match status" value="1"/>
</dbReference>
<dbReference type="GO" id="GO:0031593">
    <property type="term" value="F:polyubiquitin modification-dependent protein binding"/>
    <property type="evidence" value="ECO:0007669"/>
    <property type="project" value="TreeGrafter"/>
</dbReference>
<dbReference type="PANTHER" id="PTHR23077">
    <property type="entry name" value="AAA-FAMILY ATPASE"/>
    <property type="match status" value="1"/>
</dbReference>
<dbReference type="InterPro" id="IPR050168">
    <property type="entry name" value="AAA_ATPase_domain"/>
</dbReference>
<dbReference type="GO" id="GO:0034098">
    <property type="term" value="C:VCP-NPL4-UFD1 AAA ATPase complex"/>
    <property type="evidence" value="ECO:0007669"/>
    <property type="project" value="TreeGrafter"/>
</dbReference>
<reference evidence="6 7" key="1">
    <citation type="journal article" date="2017" name="Environ. Microbiol.">
        <title>Decay of the glycolytic pathway and adaptation to intranuclear parasitism within Enterocytozoonidae microsporidia.</title>
        <authorList>
            <person name="Wiredu Boakye D."/>
            <person name="Jaroenlak P."/>
            <person name="Prachumwat A."/>
            <person name="Williams T.A."/>
            <person name="Bateman K.S."/>
            <person name="Itsathitphaisarn O."/>
            <person name="Sritunyalucksana K."/>
            <person name="Paszkiewicz K.H."/>
            <person name="Moore K.A."/>
            <person name="Stentiford G.D."/>
            <person name="Williams B.A."/>
        </authorList>
    </citation>
    <scope>NUCLEOTIDE SEQUENCE [LARGE SCALE GENOMIC DNA]</scope>
    <source>
        <strain evidence="6 7">GB1</strain>
    </source>
</reference>
<dbReference type="VEuPathDB" id="MicrosporidiaDB:A0H76_2558"/>
<dbReference type="GO" id="GO:0051228">
    <property type="term" value="P:mitotic spindle disassembly"/>
    <property type="evidence" value="ECO:0007669"/>
    <property type="project" value="TreeGrafter"/>
</dbReference>
<dbReference type="EMBL" id="LVKB01000040">
    <property type="protein sequence ID" value="ORD97121.1"/>
    <property type="molecule type" value="Genomic_DNA"/>
</dbReference>
<evidence type="ECO:0000256" key="1">
    <source>
        <dbReference type="ARBA" id="ARBA00006914"/>
    </source>
</evidence>
<feature type="domain" description="AAA+ ATPase" evidence="5">
    <location>
        <begin position="258"/>
        <end position="396"/>
    </location>
</feature>
<dbReference type="InterPro" id="IPR041569">
    <property type="entry name" value="AAA_lid_3"/>
</dbReference>
<dbReference type="Gene3D" id="3.40.50.300">
    <property type="entry name" value="P-loop containing nucleotide triphosphate hydrolases"/>
    <property type="match status" value="2"/>
</dbReference>
<name>A0A1X0QBE9_9MICR</name>
<dbReference type="InterPro" id="IPR003960">
    <property type="entry name" value="ATPase_AAA_CS"/>
</dbReference>
<comment type="caution">
    <text evidence="6">The sequence shown here is derived from an EMBL/GenBank/DDBJ whole genome shotgun (WGS) entry which is preliminary data.</text>
</comment>
<evidence type="ECO:0000256" key="4">
    <source>
        <dbReference type="ARBA" id="ARBA00022840"/>
    </source>
</evidence>
<evidence type="ECO:0000259" key="5">
    <source>
        <dbReference type="SMART" id="SM00382"/>
    </source>
</evidence>
<dbReference type="Gene3D" id="3.10.330.10">
    <property type="match status" value="1"/>
</dbReference>
<feature type="domain" description="AAA+ ATPase" evidence="5">
    <location>
        <begin position="533"/>
        <end position="672"/>
    </location>
</feature>
<dbReference type="FunFam" id="3.40.50.300:FF:000018">
    <property type="entry name" value="Cell division control 48"/>
    <property type="match status" value="1"/>
</dbReference>
<dbReference type="VEuPathDB" id="MicrosporidiaDB:A0H76_792"/>
<dbReference type="InterPro" id="IPR003593">
    <property type="entry name" value="AAA+_ATPase"/>
</dbReference>
<gene>
    <name evidence="6" type="primary">CDC48</name>
    <name evidence="6" type="ORF">HERIO_996</name>
</gene>
<dbReference type="PROSITE" id="PS00674">
    <property type="entry name" value="AAA"/>
    <property type="match status" value="2"/>
</dbReference>
<dbReference type="AlphaFoldDB" id="A0A1X0QBE9"/>
<dbReference type="GO" id="GO:0005829">
    <property type="term" value="C:cytosol"/>
    <property type="evidence" value="ECO:0007669"/>
    <property type="project" value="TreeGrafter"/>
</dbReference>
<evidence type="ECO:0000256" key="3">
    <source>
        <dbReference type="ARBA" id="ARBA00022741"/>
    </source>
</evidence>
<dbReference type="FunFam" id="3.40.50.300:FF:000012">
    <property type="entry name" value="Transitional endoplasmic reticulum ATPase"/>
    <property type="match status" value="1"/>
</dbReference>
<dbReference type="GO" id="GO:0005524">
    <property type="term" value="F:ATP binding"/>
    <property type="evidence" value="ECO:0007669"/>
    <property type="project" value="UniProtKB-KW"/>
</dbReference>
<dbReference type="GO" id="GO:0005634">
    <property type="term" value="C:nucleus"/>
    <property type="evidence" value="ECO:0007669"/>
    <property type="project" value="TreeGrafter"/>
</dbReference>
<keyword evidence="7" id="KW-1185">Reference proteome</keyword>
<dbReference type="Gene3D" id="1.10.8.60">
    <property type="match status" value="2"/>
</dbReference>
<dbReference type="InterPro" id="IPR003959">
    <property type="entry name" value="ATPase_AAA_core"/>
</dbReference>
<dbReference type="SUPFAM" id="SSF52540">
    <property type="entry name" value="P-loop containing nucleoside triphosphate hydrolases"/>
    <property type="match status" value="2"/>
</dbReference>
<dbReference type="SUPFAM" id="SSF54585">
    <property type="entry name" value="Cdc48 domain 2-like"/>
    <property type="match status" value="1"/>
</dbReference>
<dbReference type="Pfam" id="PF00004">
    <property type="entry name" value="AAA"/>
    <property type="match status" value="2"/>
</dbReference>
<dbReference type="Pfam" id="PF17862">
    <property type="entry name" value="AAA_lid_3"/>
    <property type="match status" value="2"/>
</dbReference>
<accession>A0A1X0QBE9</accession>
<proteinExistence type="inferred from homology"/>
<dbReference type="GO" id="GO:0030970">
    <property type="term" value="P:retrograde protein transport, ER to cytosol"/>
    <property type="evidence" value="ECO:0007669"/>
    <property type="project" value="TreeGrafter"/>
</dbReference>
<evidence type="ECO:0000256" key="2">
    <source>
        <dbReference type="ARBA" id="ARBA00022737"/>
    </source>
</evidence>
<dbReference type="SMART" id="SM00382">
    <property type="entry name" value="AAA"/>
    <property type="match status" value="2"/>
</dbReference>
<comment type="similarity">
    <text evidence="1">Belongs to the AAA ATPase family.</text>
</comment>
<dbReference type="Proteomes" id="UP000192356">
    <property type="component" value="Unassembled WGS sequence"/>
</dbReference>
<sequence length="795" mass="88410">MNKNSVNKNKENVRRDAVTAILEGTTPNAMKIVSANTVKTSISQHEVGLHPDTAAILDDIFEYGPVLVLGKKQQQCYLIVKFSDELEVNKIYLNREAMNNLRVKSNDIVKLYGVDDSKIKDAYHINIKAVAETVKDIQGDIFTKLICPYFESIPRIFITSNCVYKIKAGIKAIEIKVMSVEIKDEEGNVVEVENAQVVQDTQINVDPENINRDEVEKELAEIGFEDIGGCRRQMAQIRECIELPLKHPELFERIGIRPPRGILLHGPPGTGKTMIAKAIANECSAVLLTINGPEIMSHMNGESESNLRRTFEKAEKYAPKSVIIFIDEIDSIASSRSSGSSEGERRVVSQLLTLMDGMKTRKNVFVLAATNRPNSLDPALRRFGRFDREIEIGVPDELGRLDIFAIHTKNMKISPEVDLLDIAKETHGFVGADIASLCTEAAYSQLREKLPYIDLDAEKLPAHILASLEVNEDNFRSALRSTDPSSLRETVIETPNVSWDDIGGLSRVKQELIETVMYPVNHADKYLKFGQSPSKGVLLYGPPGCGKTLLAKAVATECKANFISIKGPELLSKWVGDSESNVRSIFDKARNAAPCVLFFDEIDSIGKSRTHADDGNSGVTDRMLNQILVEMDGMNQKKNVFIMGATNRPQLLDTALMRPGRLDQLVYIPLPDIKSRKSILNAKLKNSPIGNDVDLEQIATNTEGLSGADLTEICQRAAKFAIRASIRAEMANPDLEEDPVPYITFEFFKDAMKTARKSVTQNEIASYEAFARSMNSEINTTEHLNNNENETDLYD</sequence>
<dbReference type="OrthoDB" id="27435at2759"/>
<keyword evidence="3" id="KW-0547">Nucleotide-binding</keyword>
<dbReference type="InterPro" id="IPR027417">
    <property type="entry name" value="P-loop_NTPase"/>
</dbReference>
<evidence type="ECO:0000313" key="7">
    <source>
        <dbReference type="Proteomes" id="UP000192356"/>
    </source>
</evidence>
<dbReference type="GO" id="GO:0016887">
    <property type="term" value="F:ATP hydrolysis activity"/>
    <property type="evidence" value="ECO:0007669"/>
    <property type="project" value="InterPro"/>
</dbReference>
<dbReference type="VEuPathDB" id="MicrosporidiaDB:HERIO_996"/>